<dbReference type="EMBL" id="CAVLGL010000081">
    <property type="protein sequence ID" value="CAK1587350.1"/>
    <property type="molecule type" value="Genomic_DNA"/>
</dbReference>
<accession>A0AAV1KXT4</accession>
<organism evidence="1 2">
    <name type="scientific">Parnassius mnemosyne</name>
    <name type="common">clouded apollo</name>
    <dbReference type="NCBI Taxonomy" id="213953"/>
    <lineage>
        <taxon>Eukaryota</taxon>
        <taxon>Metazoa</taxon>
        <taxon>Ecdysozoa</taxon>
        <taxon>Arthropoda</taxon>
        <taxon>Hexapoda</taxon>
        <taxon>Insecta</taxon>
        <taxon>Pterygota</taxon>
        <taxon>Neoptera</taxon>
        <taxon>Endopterygota</taxon>
        <taxon>Lepidoptera</taxon>
        <taxon>Glossata</taxon>
        <taxon>Ditrysia</taxon>
        <taxon>Papilionoidea</taxon>
        <taxon>Papilionidae</taxon>
        <taxon>Parnassiinae</taxon>
        <taxon>Parnassini</taxon>
        <taxon>Parnassius</taxon>
        <taxon>Driopa</taxon>
    </lineage>
</organism>
<dbReference type="AlphaFoldDB" id="A0AAV1KXT4"/>
<protein>
    <submittedName>
        <fullName evidence="1">Uncharacterized protein</fullName>
    </submittedName>
</protein>
<sequence>MLIKPKKDICKICSEYENATEEAKLQLQQQYESHIKNKNIVREIKNKEKDLADQKLKTVAVFDLEKANFYNFKSQVTSLKNWIHDTNGNKVLFSKIKEIKACPDTPNKLFFKYDFENHDYLVLDTTNRTSSRTRKTNISPQSLNELMPAYDKCLPISNALYKDLISLCDTNAIPLHYQGFYRNLVTQSDTPNLEIFDTSDED</sequence>
<evidence type="ECO:0000313" key="1">
    <source>
        <dbReference type="EMBL" id="CAK1587350.1"/>
    </source>
</evidence>
<comment type="caution">
    <text evidence="1">The sequence shown here is derived from an EMBL/GenBank/DDBJ whole genome shotgun (WGS) entry which is preliminary data.</text>
</comment>
<dbReference type="Proteomes" id="UP001314205">
    <property type="component" value="Unassembled WGS sequence"/>
</dbReference>
<proteinExistence type="predicted"/>
<gene>
    <name evidence="1" type="ORF">PARMNEM_LOCUS8192</name>
</gene>
<keyword evidence="2" id="KW-1185">Reference proteome</keyword>
<evidence type="ECO:0000313" key="2">
    <source>
        <dbReference type="Proteomes" id="UP001314205"/>
    </source>
</evidence>
<reference evidence="1 2" key="1">
    <citation type="submission" date="2023-11" db="EMBL/GenBank/DDBJ databases">
        <authorList>
            <person name="Hedman E."/>
            <person name="Englund M."/>
            <person name="Stromberg M."/>
            <person name="Nyberg Akerstrom W."/>
            <person name="Nylinder S."/>
            <person name="Jareborg N."/>
            <person name="Kallberg Y."/>
            <person name="Kronander E."/>
        </authorList>
    </citation>
    <scope>NUCLEOTIDE SEQUENCE [LARGE SCALE GENOMIC DNA]</scope>
</reference>
<name>A0AAV1KXT4_9NEOP</name>